<organism evidence="2 3">
    <name type="scientific">Cylicocyclus nassatus</name>
    <name type="common">Nematode worm</name>
    <dbReference type="NCBI Taxonomy" id="53992"/>
    <lineage>
        <taxon>Eukaryota</taxon>
        <taxon>Metazoa</taxon>
        <taxon>Ecdysozoa</taxon>
        <taxon>Nematoda</taxon>
        <taxon>Chromadorea</taxon>
        <taxon>Rhabditida</taxon>
        <taxon>Rhabditina</taxon>
        <taxon>Rhabditomorpha</taxon>
        <taxon>Strongyloidea</taxon>
        <taxon>Strongylidae</taxon>
        <taxon>Cylicocyclus</taxon>
    </lineage>
</organism>
<keyword evidence="3" id="KW-1185">Reference proteome</keyword>
<gene>
    <name evidence="2" type="ORF">CYNAS_LOCUS3857</name>
</gene>
<comment type="caution">
    <text evidence="2">The sequence shown here is derived from an EMBL/GenBank/DDBJ whole genome shotgun (WGS) entry which is preliminary data.</text>
</comment>
<evidence type="ECO:0000256" key="1">
    <source>
        <dbReference type="SAM" id="MobiDB-lite"/>
    </source>
</evidence>
<dbReference type="AlphaFoldDB" id="A0AA36DSG6"/>
<dbReference type="EMBL" id="CATQJL010000001">
    <property type="protein sequence ID" value="CAJ0591874.1"/>
    <property type="molecule type" value="Genomic_DNA"/>
</dbReference>
<dbReference type="Proteomes" id="UP001176961">
    <property type="component" value="Unassembled WGS sequence"/>
</dbReference>
<proteinExistence type="predicted"/>
<protein>
    <submittedName>
        <fullName evidence="2">Uncharacterized protein</fullName>
    </submittedName>
</protein>
<reference evidence="2" key="1">
    <citation type="submission" date="2023-07" db="EMBL/GenBank/DDBJ databases">
        <authorList>
            <consortium name="CYATHOMIX"/>
        </authorList>
    </citation>
    <scope>NUCLEOTIDE SEQUENCE</scope>
    <source>
        <strain evidence="2">N/A</strain>
    </source>
</reference>
<evidence type="ECO:0000313" key="3">
    <source>
        <dbReference type="Proteomes" id="UP001176961"/>
    </source>
</evidence>
<accession>A0AA36DSG6</accession>
<sequence length="95" mass="10405">MMPNGRANGVPEAQGDRDDRVALEVPNNEAAPNGQNDGDRIFGAANEAGDGENGELGMPNLGLPMVTIMRMMKMKCRRIRIIDKKVPHQRAKYGE</sequence>
<evidence type="ECO:0000313" key="2">
    <source>
        <dbReference type="EMBL" id="CAJ0591874.1"/>
    </source>
</evidence>
<name>A0AA36DSG6_CYLNA</name>
<feature type="region of interest" description="Disordered" evidence="1">
    <location>
        <begin position="1"/>
        <end position="60"/>
    </location>
</feature>